<dbReference type="EMBL" id="ANOH01000378">
    <property type="protein sequence ID" value="EMI53125.1"/>
    <property type="molecule type" value="Genomic_DNA"/>
</dbReference>
<dbReference type="Proteomes" id="UP000011885">
    <property type="component" value="Unassembled WGS sequence"/>
</dbReference>
<comment type="similarity">
    <text evidence="1">Belongs to the proline racemase family.</text>
</comment>
<comment type="caution">
    <text evidence="3">The sequence shown here is derived from an EMBL/GenBank/DDBJ whole genome shotgun (WGS) entry which is preliminary data.</text>
</comment>
<proteinExistence type="inferred from homology"/>
<dbReference type="EC" id="5.1.1.4" evidence="3"/>
<dbReference type="Pfam" id="PF05544">
    <property type="entry name" value="Pro_racemase"/>
    <property type="match status" value="1"/>
</dbReference>
<evidence type="ECO:0000256" key="1">
    <source>
        <dbReference type="ARBA" id="ARBA00007529"/>
    </source>
</evidence>
<sequence>METSVGIVEFDLRKPNEVAIGNVPSYRLEKDVQVEVDGFGTVVGDIAWGGNWFFLVGSAPAEIRLEKPGNPQRCFGENPARSVEPRNHGQRRSGD</sequence>
<gene>
    <name evidence="3" type="ORF">RSSM_05441</name>
</gene>
<name>M5TVC6_9BACT</name>
<dbReference type="AlphaFoldDB" id="M5TVC6"/>
<accession>M5TVC6</accession>
<feature type="region of interest" description="Disordered" evidence="2">
    <location>
        <begin position="69"/>
        <end position="95"/>
    </location>
</feature>
<evidence type="ECO:0000256" key="2">
    <source>
        <dbReference type="SAM" id="MobiDB-lite"/>
    </source>
</evidence>
<evidence type="ECO:0000313" key="3">
    <source>
        <dbReference type="EMBL" id="EMI53125.1"/>
    </source>
</evidence>
<evidence type="ECO:0000313" key="4">
    <source>
        <dbReference type="Proteomes" id="UP000011885"/>
    </source>
</evidence>
<feature type="compositionally biased region" description="Basic and acidic residues" evidence="2">
    <location>
        <begin position="83"/>
        <end position="95"/>
    </location>
</feature>
<organism evidence="3 4">
    <name type="scientific">Rhodopirellula sallentina SM41</name>
    <dbReference type="NCBI Taxonomy" id="1263870"/>
    <lineage>
        <taxon>Bacteria</taxon>
        <taxon>Pseudomonadati</taxon>
        <taxon>Planctomycetota</taxon>
        <taxon>Planctomycetia</taxon>
        <taxon>Pirellulales</taxon>
        <taxon>Pirellulaceae</taxon>
        <taxon>Rhodopirellula</taxon>
    </lineage>
</organism>
<reference evidence="3 4" key="1">
    <citation type="journal article" date="2013" name="Mar. Genomics">
        <title>Expression of sulfatases in Rhodopirellula baltica and the diversity of sulfatases in the genus Rhodopirellula.</title>
        <authorList>
            <person name="Wegner C.E."/>
            <person name="Richter-Heitmann T."/>
            <person name="Klindworth A."/>
            <person name="Klockow C."/>
            <person name="Richter M."/>
            <person name="Achstetter T."/>
            <person name="Glockner F.O."/>
            <person name="Harder J."/>
        </authorList>
    </citation>
    <scope>NUCLEOTIDE SEQUENCE [LARGE SCALE GENOMIC DNA]</scope>
    <source>
        <strain evidence="3 4">SM41</strain>
    </source>
</reference>
<dbReference type="Gene3D" id="3.10.310.10">
    <property type="entry name" value="Diaminopimelate Epimerase, Chain A, domain 1"/>
    <property type="match status" value="1"/>
</dbReference>
<dbReference type="GO" id="GO:0018112">
    <property type="term" value="F:proline racemase activity"/>
    <property type="evidence" value="ECO:0007669"/>
    <property type="project" value="UniProtKB-EC"/>
</dbReference>
<keyword evidence="4" id="KW-1185">Reference proteome</keyword>
<dbReference type="PATRIC" id="fig|1263870.3.peg.5769"/>
<dbReference type="SUPFAM" id="SSF54506">
    <property type="entry name" value="Diaminopimelate epimerase-like"/>
    <property type="match status" value="1"/>
</dbReference>
<protein>
    <submittedName>
        <fullName evidence="3">Proline racemase</fullName>
        <ecNumber evidence="3">5.1.1.4</ecNumber>
    </submittedName>
</protein>
<dbReference type="InterPro" id="IPR008794">
    <property type="entry name" value="Pro_racemase_fam"/>
</dbReference>
<keyword evidence="3" id="KW-0413">Isomerase</keyword>